<dbReference type="Proteomes" id="UP000015105">
    <property type="component" value="Chromosome 3D"/>
</dbReference>
<reference evidence="1" key="4">
    <citation type="submission" date="2019-03" db="UniProtKB">
        <authorList>
            <consortium name="EnsemblPlants"/>
        </authorList>
    </citation>
    <scope>IDENTIFICATION</scope>
</reference>
<protein>
    <submittedName>
        <fullName evidence="1">Uncharacterized protein</fullName>
    </submittedName>
</protein>
<reference evidence="2" key="1">
    <citation type="journal article" date="2014" name="Science">
        <title>Ancient hybridizations among the ancestral genomes of bread wheat.</title>
        <authorList>
            <consortium name="International Wheat Genome Sequencing Consortium,"/>
            <person name="Marcussen T."/>
            <person name="Sandve S.R."/>
            <person name="Heier L."/>
            <person name="Spannagl M."/>
            <person name="Pfeifer M."/>
            <person name="Jakobsen K.S."/>
            <person name="Wulff B.B."/>
            <person name="Steuernagel B."/>
            <person name="Mayer K.F."/>
            <person name="Olsen O.A."/>
        </authorList>
    </citation>
    <scope>NUCLEOTIDE SEQUENCE [LARGE SCALE GENOMIC DNA]</scope>
    <source>
        <strain evidence="2">cv. AL8/78</strain>
    </source>
</reference>
<sequence>DKYAQRDGSVSSDRPGVYCEDSGLSILFGSKIYWLPMRLSSFSVNLFWHESLLLR</sequence>
<reference evidence="1" key="3">
    <citation type="journal article" date="2017" name="Nature">
        <title>Genome sequence of the progenitor of the wheat D genome Aegilops tauschii.</title>
        <authorList>
            <person name="Luo M.C."/>
            <person name="Gu Y.Q."/>
            <person name="Puiu D."/>
            <person name="Wang H."/>
            <person name="Twardziok S.O."/>
            <person name="Deal K.R."/>
            <person name="Huo N."/>
            <person name="Zhu T."/>
            <person name="Wang L."/>
            <person name="Wang Y."/>
            <person name="McGuire P.E."/>
            <person name="Liu S."/>
            <person name="Long H."/>
            <person name="Ramasamy R.K."/>
            <person name="Rodriguez J.C."/>
            <person name="Van S.L."/>
            <person name="Yuan L."/>
            <person name="Wang Z."/>
            <person name="Xia Z."/>
            <person name="Xiao L."/>
            <person name="Anderson O.D."/>
            <person name="Ouyang S."/>
            <person name="Liang Y."/>
            <person name="Zimin A.V."/>
            <person name="Pertea G."/>
            <person name="Qi P."/>
            <person name="Bennetzen J.L."/>
            <person name="Dai X."/>
            <person name="Dawson M.W."/>
            <person name="Muller H.G."/>
            <person name="Kugler K."/>
            <person name="Rivarola-Duarte L."/>
            <person name="Spannagl M."/>
            <person name="Mayer K.F.X."/>
            <person name="Lu F.H."/>
            <person name="Bevan M.W."/>
            <person name="Leroy P."/>
            <person name="Li P."/>
            <person name="You F.M."/>
            <person name="Sun Q."/>
            <person name="Liu Z."/>
            <person name="Lyons E."/>
            <person name="Wicker T."/>
            <person name="Salzberg S.L."/>
            <person name="Devos K.M."/>
            <person name="Dvorak J."/>
        </authorList>
    </citation>
    <scope>NUCLEOTIDE SEQUENCE [LARGE SCALE GENOMIC DNA]</scope>
    <source>
        <strain evidence="1">cv. AL8/78</strain>
    </source>
</reference>
<proteinExistence type="predicted"/>
<dbReference type="AlphaFoldDB" id="A0A453FBV1"/>
<keyword evidence="2" id="KW-1185">Reference proteome</keyword>
<organism evidence="1 2">
    <name type="scientific">Aegilops tauschii subsp. strangulata</name>
    <name type="common">Goatgrass</name>
    <dbReference type="NCBI Taxonomy" id="200361"/>
    <lineage>
        <taxon>Eukaryota</taxon>
        <taxon>Viridiplantae</taxon>
        <taxon>Streptophyta</taxon>
        <taxon>Embryophyta</taxon>
        <taxon>Tracheophyta</taxon>
        <taxon>Spermatophyta</taxon>
        <taxon>Magnoliopsida</taxon>
        <taxon>Liliopsida</taxon>
        <taxon>Poales</taxon>
        <taxon>Poaceae</taxon>
        <taxon>BOP clade</taxon>
        <taxon>Pooideae</taxon>
        <taxon>Triticodae</taxon>
        <taxon>Triticeae</taxon>
        <taxon>Triticinae</taxon>
        <taxon>Aegilops</taxon>
    </lineage>
</organism>
<evidence type="ECO:0000313" key="2">
    <source>
        <dbReference type="Proteomes" id="UP000015105"/>
    </source>
</evidence>
<name>A0A453FBV1_AEGTS</name>
<dbReference type="Gramene" id="AET3Gv20636200.6">
    <property type="protein sequence ID" value="AET3Gv20636200.6"/>
    <property type="gene ID" value="AET3Gv20636200"/>
</dbReference>
<evidence type="ECO:0000313" key="1">
    <source>
        <dbReference type="EnsemblPlants" id="AET3Gv20636200.6"/>
    </source>
</evidence>
<reference evidence="2" key="2">
    <citation type="journal article" date="2017" name="Nat. Plants">
        <title>The Aegilops tauschii genome reveals multiple impacts of transposons.</title>
        <authorList>
            <person name="Zhao G."/>
            <person name="Zou C."/>
            <person name="Li K."/>
            <person name="Wang K."/>
            <person name="Li T."/>
            <person name="Gao L."/>
            <person name="Zhang X."/>
            <person name="Wang H."/>
            <person name="Yang Z."/>
            <person name="Liu X."/>
            <person name="Jiang W."/>
            <person name="Mao L."/>
            <person name="Kong X."/>
            <person name="Jiao Y."/>
            <person name="Jia J."/>
        </authorList>
    </citation>
    <scope>NUCLEOTIDE SEQUENCE [LARGE SCALE GENOMIC DNA]</scope>
    <source>
        <strain evidence="2">cv. AL8/78</strain>
    </source>
</reference>
<reference evidence="1" key="5">
    <citation type="journal article" date="2021" name="G3 (Bethesda)">
        <title>Aegilops tauschii genome assembly Aet v5.0 features greater sequence contiguity and improved annotation.</title>
        <authorList>
            <person name="Wang L."/>
            <person name="Zhu T."/>
            <person name="Rodriguez J.C."/>
            <person name="Deal K.R."/>
            <person name="Dubcovsky J."/>
            <person name="McGuire P.E."/>
            <person name="Lux T."/>
            <person name="Spannagl M."/>
            <person name="Mayer K.F.X."/>
            <person name="Baldrich P."/>
            <person name="Meyers B.C."/>
            <person name="Huo N."/>
            <person name="Gu Y.Q."/>
            <person name="Zhou H."/>
            <person name="Devos K.M."/>
            <person name="Bennetzen J.L."/>
            <person name="Unver T."/>
            <person name="Budak H."/>
            <person name="Gulick P.J."/>
            <person name="Galiba G."/>
            <person name="Kalapos B."/>
            <person name="Nelson D.R."/>
            <person name="Li P."/>
            <person name="You F.M."/>
            <person name="Luo M.C."/>
            <person name="Dvorak J."/>
        </authorList>
    </citation>
    <scope>NUCLEOTIDE SEQUENCE [LARGE SCALE GENOMIC DNA]</scope>
    <source>
        <strain evidence="1">cv. AL8/78</strain>
    </source>
</reference>
<dbReference type="EnsemblPlants" id="AET3Gv20636200.6">
    <property type="protein sequence ID" value="AET3Gv20636200.6"/>
    <property type="gene ID" value="AET3Gv20636200"/>
</dbReference>
<accession>A0A453FBV1</accession>